<sequence>MISTAPDQDATASTTAHREKFLASTRTVLDRARQAGILHPDLTEDDLHRLVCGTAFALRIGADPTDRLERYLQVLLDSIRAGHP</sequence>
<dbReference type="Proteomes" id="UP000546162">
    <property type="component" value="Unassembled WGS sequence"/>
</dbReference>
<evidence type="ECO:0000313" key="2">
    <source>
        <dbReference type="EMBL" id="MBB4743060.1"/>
    </source>
</evidence>
<accession>A0A7W7H315</accession>
<evidence type="ECO:0000313" key="3">
    <source>
        <dbReference type="Proteomes" id="UP000546162"/>
    </source>
</evidence>
<dbReference type="AlphaFoldDB" id="A0A7W7H315"/>
<dbReference type="Pfam" id="PF21597">
    <property type="entry name" value="TetR_C_43"/>
    <property type="match status" value="1"/>
</dbReference>
<name>A0A7W7H315_9ACTN</name>
<dbReference type="SUPFAM" id="SSF48498">
    <property type="entry name" value="Tetracyclin repressor-like, C-terminal domain"/>
    <property type="match status" value="1"/>
</dbReference>
<proteinExistence type="predicted"/>
<reference evidence="2 3" key="1">
    <citation type="submission" date="2020-08" db="EMBL/GenBank/DDBJ databases">
        <title>Sequencing the genomes of 1000 actinobacteria strains.</title>
        <authorList>
            <person name="Klenk H.-P."/>
        </authorList>
    </citation>
    <scope>NUCLEOTIDE SEQUENCE [LARGE SCALE GENOMIC DNA]</scope>
    <source>
        <strain evidence="2 3">DSM 45809</strain>
    </source>
</reference>
<comment type="caution">
    <text evidence="2">The sequence shown here is derived from an EMBL/GenBank/DDBJ whole genome shotgun (WGS) entry which is preliminary data.</text>
</comment>
<gene>
    <name evidence="2" type="ORF">BJY16_006519</name>
</gene>
<protein>
    <recommendedName>
        <fullName evidence="1">Transcriptional regulator SbtR-like C-terminal domain-containing protein</fullName>
    </recommendedName>
</protein>
<dbReference type="InterPro" id="IPR036271">
    <property type="entry name" value="Tet_transcr_reg_TetR-rel_C_sf"/>
</dbReference>
<keyword evidence="3" id="KW-1185">Reference proteome</keyword>
<dbReference type="InterPro" id="IPR049445">
    <property type="entry name" value="TetR_SbtR-like_C"/>
</dbReference>
<feature type="domain" description="Transcriptional regulator SbtR-like C-terminal" evidence="1">
    <location>
        <begin position="8"/>
        <end position="80"/>
    </location>
</feature>
<dbReference type="Gene3D" id="1.10.357.10">
    <property type="entry name" value="Tetracycline Repressor, domain 2"/>
    <property type="match status" value="1"/>
</dbReference>
<evidence type="ECO:0000259" key="1">
    <source>
        <dbReference type="Pfam" id="PF21597"/>
    </source>
</evidence>
<dbReference type="EMBL" id="JACHNB010000001">
    <property type="protein sequence ID" value="MBB4743060.1"/>
    <property type="molecule type" value="Genomic_DNA"/>
</dbReference>
<organism evidence="2 3">
    <name type="scientific">Actinoplanes octamycinicus</name>
    <dbReference type="NCBI Taxonomy" id="135948"/>
    <lineage>
        <taxon>Bacteria</taxon>
        <taxon>Bacillati</taxon>
        <taxon>Actinomycetota</taxon>
        <taxon>Actinomycetes</taxon>
        <taxon>Micromonosporales</taxon>
        <taxon>Micromonosporaceae</taxon>
        <taxon>Actinoplanes</taxon>
    </lineage>
</organism>
<dbReference type="RefSeq" id="WP_185043376.1">
    <property type="nucleotide sequence ID" value="NZ_BAABFG010000005.1"/>
</dbReference>